<dbReference type="Proteomes" id="UP000464178">
    <property type="component" value="Chromosome"/>
</dbReference>
<evidence type="ECO:0000256" key="2">
    <source>
        <dbReference type="SAM" id="SignalP"/>
    </source>
</evidence>
<name>A0A6P2DE15_9BACT</name>
<dbReference type="KEGG" id="gms:SOIL9_83090"/>
<evidence type="ECO:0000313" key="4">
    <source>
        <dbReference type="Proteomes" id="UP000464178"/>
    </source>
</evidence>
<accession>A0A6P2DE15</accession>
<reference evidence="3 4" key="1">
    <citation type="submission" date="2019-05" db="EMBL/GenBank/DDBJ databases">
        <authorList>
            <consortium name="Science for Life Laboratories"/>
        </authorList>
    </citation>
    <scope>NUCLEOTIDE SEQUENCE [LARGE SCALE GENOMIC DNA]</scope>
    <source>
        <strain evidence="3">Soil9</strain>
    </source>
</reference>
<gene>
    <name evidence="3" type="ORF">SOIL9_83090</name>
</gene>
<feature type="transmembrane region" description="Helical" evidence="1">
    <location>
        <begin position="240"/>
        <end position="260"/>
    </location>
</feature>
<feature type="transmembrane region" description="Helical" evidence="1">
    <location>
        <begin position="374"/>
        <end position="395"/>
    </location>
</feature>
<dbReference type="EMBL" id="LR593886">
    <property type="protein sequence ID" value="VTS00065.1"/>
    <property type="molecule type" value="Genomic_DNA"/>
</dbReference>
<organism evidence="3 4">
    <name type="scientific">Gemmata massiliana</name>
    <dbReference type="NCBI Taxonomy" id="1210884"/>
    <lineage>
        <taxon>Bacteria</taxon>
        <taxon>Pseudomonadati</taxon>
        <taxon>Planctomycetota</taxon>
        <taxon>Planctomycetia</taxon>
        <taxon>Gemmatales</taxon>
        <taxon>Gemmataceae</taxon>
        <taxon>Gemmata</taxon>
    </lineage>
</organism>
<keyword evidence="1" id="KW-0812">Transmembrane</keyword>
<dbReference type="RefSeq" id="WP_162672060.1">
    <property type="nucleotide sequence ID" value="NZ_LR593886.1"/>
</dbReference>
<protein>
    <submittedName>
        <fullName evidence="3">Uncharacterized protein</fullName>
    </submittedName>
</protein>
<feature type="chain" id="PRO_5027120570" evidence="2">
    <location>
        <begin position="28"/>
        <end position="560"/>
    </location>
</feature>
<proteinExistence type="predicted"/>
<evidence type="ECO:0000256" key="1">
    <source>
        <dbReference type="SAM" id="Phobius"/>
    </source>
</evidence>
<evidence type="ECO:0000313" key="3">
    <source>
        <dbReference type="EMBL" id="VTS00065.1"/>
    </source>
</evidence>
<keyword evidence="1" id="KW-0472">Membrane</keyword>
<dbReference type="GO" id="GO:0016740">
    <property type="term" value="F:transferase activity"/>
    <property type="evidence" value="ECO:0007669"/>
    <property type="project" value="UniProtKB-KW"/>
</dbReference>
<keyword evidence="4" id="KW-1185">Reference proteome</keyword>
<keyword evidence="3" id="KW-0808">Transferase</keyword>
<feature type="transmembrane region" description="Helical" evidence="1">
    <location>
        <begin position="101"/>
        <end position="118"/>
    </location>
</feature>
<feature type="transmembrane region" description="Helical" evidence="1">
    <location>
        <begin position="352"/>
        <end position="368"/>
    </location>
</feature>
<dbReference type="AlphaFoldDB" id="A0A6P2DE15"/>
<feature type="transmembrane region" description="Helical" evidence="1">
    <location>
        <begin position="139"/>
        <end position="160"/>
    </location>
</feature>
<feature type="transmembrane region" description="Helical" evidence="1">
    <location>
        <begin position="407"/>
        <end position="428"/>
    </location>
</feature>
<keyword evidence="1" id="KW-1133">Transmembrane helix</keyword>
<feature type="signal peptide" evidence="2">
    <location>
        <begin position="1"/>
        <end position="27"/>
    </location>
</feature>
<sequence length="560" mass="62169">MRGRWVDALWLLAFGAASSAWCLTAAAQFGATFDEPLYVKAGLTSWRTGSNKLLMRAGTMPLPVDVQTLPVYVWEQYRGHEFDPLFELHTVLPVCRATNLVFWWLTLIYSMGLGRAFGGSWGGRLAVALVACDPNFLGHAALATTDIALLACMLMLVYHFSYCYTPEANWKRRVLVPGLLYGLAITAKASAMVFGTQAMIVLGLWNLAKAGALTPPPGSSLWGKVSHLWHATYQFRKDSVAIGFIGFVFVFGYCGCDWGTEPTFIKWADALPEGDLKRVMVPVSRELKIFTNAGEALVHQIKHNVRGHGTYLLGEWHARATPAYFPLALSMKVPLPAIALLLAALVVHPRRLLIPPIGVALILLAFTPNCRVQIGIRFVFVLMALTYITTGVAIARGWAEQRAGARVVPRWLVAGLLAAFAGTAAWVWPHGLSYFNQAWGGTPVGSTLLHDSNYDWGHGLPELRAWNTQHNNNEPLAIWYYGSDPDIMYPPLAWLNLSWLPLVSDDDMTHYCQTKFVAVSVAILSNNPAPTPQHKVRLEWVRARKPVARTTHFYIYQVRE</sequence>
<feature type="transmembrane region" description="Helical" evidence="1">
    <location>
        <begin position="180"/>
        <end position="205"/>
    </location>
</feature>
<keyword evidence="2" id="KW-0732">Signal</keyword>
<feature type="transmembrane region" description="Helical" evidence="1">
    <location>
        <begin position="323"/>
        <end position="345"/>
    </location>
</feature>